<dbReference type="EMBL" id="BNJG01000002">
    <property type="protein sequence ID" value="GHO56314.1"/>
    <property type="molecule type" value="Genomic_DNA"/>
</dbReference>
<dbReference type="InterPro" id="IPR043964">
    <property type="entry name" value="P-loop_TraG"/>
</dbReference>
<evidence type="ECO:0000259" key="2">
    <source>
        <dbReference type="Pfam" id="PF19044"/>
    </source>
</evidence>
<gene>
    <name evidence="3" type="ORF">KSB_47890</name>
</gene>
<reference evidence="3 4" key="1">
    <citation type="journal article" date="2021" name="Int. J. Syst. Evol. Microbiol.">
        <title>Reticulibacter mediterranei gen. nov., sp. nov., within the new family Reticulibacteraceae fam. nov., and Ktedonospora formicarum gen. nov., sp. nov., Ktedonobacter robiniae sp. nov., Dictyobacter formicarum sp. nov. and Dictyobacter arantiisoli sp. nov., belonging to the class Ktedonobacteria.</title>
        <authorList>
            <person name="Yabe S."/>
            <person name="Zheng Y."/>
            <person name="Wang C.M."/>
            <person name="Sakai Y."/>
            <person name="Abe K."/>
            <person name="Yokota A."/>
            <person name="Donadio S."/>
            <person name="Cavaletti L."/>
            <person name="Monciardini P."/>
        </authorList>
    </citation>
    <scope>NUCLEOTIDE SEQUENCE [LARGE SCALE GENOMIC DNA]</scope>
    <source>
        <strain evidence="3 4">SOSP1-30</strain>
    </source>
</reference>
<dbReference type="Gene3D" id="1.10.8.730">
    <property type="match status" value="1"/>
</dbReference>
<dbReference type="Gene3D" id="3.40.50.300">
    <property type="entry name" value="P-loop containing nucleotide triphosphate hydrolases"/>
    <property type="match status" value="1"/>
</dbReference>
<accession>A0ABQ3UU01</accession>
<proteinExistence type="predicted"/>
<feature type="compositionally biased region" description="Polar residues" evidence="1">
    <location>
        <begin position="9"/>
        <end position="21"/>
    </location>
</feature>
<evidence type="ECO:0000256" key="1">
    <source>
        <dbReference type="SAM" id="MobiDB-lite"/>
    </source>
</evidence>
<dbReference type="RefSeq" id="WP_201372837.1">
    <property type="nucleotide sequence ID" value="NZ_BNJG01000002.1"/>
</dbReference>
<dbReference type="InterPro" id="IPR027417">
    <property type="entry name" value="P-loop_NTPase"/>
</dbReference>
<dbReference type="SUPFAM" id="SSF52540">
    <property type="entry name" value="P-loop containing nucleoside triphosphate hydrolases"/>
    <property type="match status" value="1"/>
</dbReference>
<dbReference type="PANTHER" id="PTHR30121">
    <property type="entry name" value="UNCHARACTERIZED PROTEIN YJGR-RELATED"/>
    <property type="match status" value="1"/>
</dbReference>
<evidence type="ECO:0000313" key="4">
    <source>
        <dbReference type="Proteomes" id="UP000654345"/>
    </source>
</evidence>
<dbReference type="PANTHER" id="PTHR30121:SF6">
    <property type="entry name" value="SLR6007 PROTEIN"/>
    <property type="match status" value="1"/>
</dbReference>
<feature type="compositionally biased region" description="Basic residues" evidence="1">
    <location>
        <begin position="29"/>
        <end position="49"/>
    </location>
</feature>
<organism evidence="3 4">
    <name type="scientific">Ktedonobacter robiniae</name>
    <dbReference type="NCBI Taxonomy" id="2778365"/>
    <lineage>
        <taxon>Bacteria</taxon>
        <taxon>Bacillati</taxon>
        <taxon>Chloroflexota</taxon>
        <taxon>Ktedonobacteria</taxon>
        <taxon>Ktedonobacterales</taxon>
        <taxon>Ktedonobacteraceae</taxon>
        <taxon>Ktedonobacter</taxon>
    </lineage>
</organism>
<evidence type="ECO:0000313" key="3">
    <source>
        <dbReference type="EMBL" id="GHO56314.1"/>
    </source>
</evidence>
<comment type="caution">
    <text evidence="3">The sequence shown here is derived from an EMBL/GenBank/DDBJ whole genome shotgun (WGS) entry which is preliminary data.</text>
</comment>
<dbReference type="Pfam" id="PF19044">
    <property type="entry name" value="P-loop_TraG"/>
    <property type="match status" value="1"/>
</dbReference>
<name>A0ABQ3UU01_9CHLR</name>
<keyword evidence="4" id="KW-1185">Reference proteome</keyword>
<sequence>MIVHDDQPTNDPSLLTAQQERSQAEKIRSARPQRSPRARRQHRQSRKHGSVQQQFVLLDHIVQDVQVNRAPLAEGPQERAYLAVLEIRATNYTLKSQEERSTMMLAFRALLRSLRFPIQVLIRSKRMDLSSYVEELHTHEALWQGEASEIAISHERAMRLLGAERTLIDRRFYLLISSEQEGIQNTWNTSLWRLLSRRARTRAREKRLDEAQQILATRVQAIQHQIAAMGLPSHRLAGKELADLTHGALQGEQALRFPLPESIFALSDKPFARPALDVLSPTSQEDETSFDPYTVQMEEALLLPSARDRLLAPADLMALKDLLTPESVRVTPRYLQIGEEYVRGLAVVGFPREIVEGCLSPLLACDEIFDLSFHFSPQNTAEFVKRLLFRKEQYASTQRMNLHRGRQQDPTLQVAEADVTALIGPLASGEESMLEMGFYLLVRAPDLTTLNARTDRLRQILHQHLFVAHPTTLEHAEAFRACQPTCTDTLGRTFTTTSTVAACTFPFMSESFAMQDGTFVGVTTSGEPVLLNPWALESPHEFWGGVTGSGKSYSVKLWLLHERFRHPDTQVLILDPSREYERLVDVFGGTVLRLSPGSEHAINPFDVLPQGVDMDWYVTTQRRGDRLAEKMTQLHAFLDLLLAEYIPHPTTLSAREKAFLDRAFYECYRKVGITTDPRTHDRQAPFLRDLYDVLKSGVVGQDDYGLSDRLECYAHGSLSGLFNRQTSVTLETSLISFDVSELRGSRELRPIGMFLIAELIWSQALFHPRPRRCYIDEAWSLIAHEEGGRFLERLAREARKHYLSLVTITQNPEQFILNLYGNIIAQNALIKVLKRLDSVGAQAAREAFGLTLEEEQLLLSIQQNRALLSVGSKRMLVEMNASPEEHALITTDPQELAVQRQQVHEKAGKK</sequence>
<feature type="region of interest" description="Disordered" evidence="1">
    <location>
        <begin position="1"/>
        <end position="51"/>
    </location>
</feature>
<dbReference type="Proteomes" id="UP000654345">
    <property type="component" value="Unassembled WGS sequence"/>
</dbReference>
<dbReference type="InterPro" id="IPR051162">
    <property type="entry name" value="T4SS_component"/>
</dbReference>
<feature type="domain" description="TraG P-loop" evidence="2">
    <location>
        <begin position="542"/>
        <end position="894"/>
    </location>
</feature>
<protein>
    <recommendedName>
        <fullName evidence="2">TraG P-loop domain-containing protein</fullName>
    </recommendedName>
</protein>